<dbReference type="EMBL" id="KL367508">
    <property type="protein sequence ID" value="KFD68021.1"/>
    <property type="molecule type" value="Genomic_DNA"/>
</dbReference>
<sequence>MEEDLECPYFQCLDRQGTQKCTLNSQSNSHHANKIGTIYIKGTVKQTRLYHGIKFPQLPISGDFGWAADPNAPDTAFSYVTGFTVIEGHIWKCLLFRVTNVPLKDQMFLSSNGGKNITSAKRLSAIRPAGQTISQPNHQSAKRPVGHTTSRPYDQSAKRPVGQTTGGSNDQSAKRSVSQTTSRPNDQSAKRLVGQTTSRPNDQWVKRPVGQTPVGQTPLGQTPVGQTTSRQNDHQLHSYHASLIPWTHGSVGSLKGCKRREEKVAPSSYKPFDAKQKPMTPIIAPPAANEAMRRATPTLIPPISKILPRMKPMMVLYFLSGTQQMETITLSPFSLKLRNVLNELQKCGSAFGHAEINASEA</sequence>
<protein>
    <submittedName>
        <fullName evidence="2">Uncharacterized protein</fullName>
    </submittedName>
</protein>
<reference evidence="2" key="1">
    <citation type="journal article" date="2014" name="Nat. Genet.">
        <title>Genome and transcriptome of the porcine whipworm Trichuris suis.</title>
        <authorList>
            <person name="Jex A.R."/>
            <person name="Nejsum P."/>
            <person name="Schwarz E.M."/>
            <person name="Hu L."/>
            <person name="Young N.D."/>
            <person name="Hall R.S."/>
            <person name="Korhonen P.K."/>
            <person name="Liao S."/>
            <person name="Thamsborg S."/>
            <person name="Xia J."/>
            <person name="Xu P."/>
            <person name="Wang S."/>
            <person name="Scheerlinck J.P."/>
            <person name="Hofmann A."/>
            <person name="Sternberg P.W."/>
            <person name="Wang J."/>
            <person name="Gasser R.B."/>
        </authorList>
    </citation>
    <scope>NUCLEOTIDE SEQUENCE [LARGE SCALE GENOMIC DNA]</scope>
    <source>
        <strain evidence="2">DCEP-RM93F</strain>
    </source>
</reference>
<proteinExistence type="predicted"/>
<feature type="region of interest" description="Disordered" evidence="1">
    <location>
        <begin position="128"/>
        <end position="229"/>
    </location>
</feature>
<accession>A0A085NEX5</accession>
<dbReference type="Proteomes" id="UP000030758">
    <property type="component" value="Unassembled WGS sequence"/>
</dbReference>
<gene>
    <name evidence="2" type="ORF">M514_19710</name>
</gene>
<organism evidence="2">
    <name type="scientific">Trichuris suis</name>
    <name type="common">pig whipworm</name>
    <dbReference type="NCBI Taxonomy" id="68888"/>
    <lineage>
        <taxon>Eukaryota</taxon>
        <taxon>Metazoa</taxon>
        <taxon>Ecdysozoa</taxon>
        <taxon>Nematoda</taxon>
        <taxon>Enoplea</taxon>
        <taxon>Dorylaimia</taxon>
        <taxon>Trichinellida</taxon>
        <taxon>Trichuridae</taxon>
        <taxon>Trichuris</taxon>
    </lineage>
</organism>
<evidence type="ECO:0000313" key="2">
    <source>
        <dbReference type="EMBL" id="KFD68021.1"/>
    </source>
</evidence>
<evidence type="ECO:0000256" key="1">
    <source>
        <dbReference type="SAM" id="MobiDB-lite"/>
    </source>
</evidence>
<dbReference type="AlphaFoldDB" id="A0A085NEX5"/>
<feature type="compositionally biased region" description="Polar residues" evidence="1">
    <location>
        <begin position="213"/>
        <end position="229"/>
    </location>
</feature>
<feature type="compositionally biased region" description="Polar residues" evidence="1">
    <location>
        <begin position="162"/>
        <end position="187"/>
    </location>
</feature>
<name>A0A085NEX5_9BILA</name>